<gene>
    <name evidence="2" type="ORF">RMAR00112_LOCUS13459</name>
    <name evidence="3" type="ORF">RMAR00112_LOCUS13460</name>
    <name evidence="4" type="ORF">RMAR00112_LOCUS13462</name>
    <name evidence="5" type="ORF">RMAR00112_LOCUS13463</name>
</gene>
<dbReference type="EMBL" id="HBHW01017318">
    <property type="protein sequence ID" value="CAE0045485.1"/>
    <property type="molecule type" value="Transcribed_RNA"/>
</dbReference>
<dbReference type="GO" id="GO:0012505">
    <property type="term" value="C:endomembrane system"/>
    <property type="evidence" value="ECO:0007669"/>
    <property type="project" value="TreeGrafter"/>
</dbReference>
<evidence type="ECO:0000313" key="4">
    <source>
        <dbReference type="EMBL" id="CAE0045487.1"/>
    </source>
</evidence>
<dbReference type="EMBL" id="HBHW01017317">
    <property type="protein sequence ID" value="CAE0045484.1"/>
    <property type="molecule type" value="Transcribed_RNA"/>
</dbReference>
<evidence type="ECO:0000313" key="3">
    <source>
        <dbReference type="EMBL" id="CAE0045485.1"/>
    </source>
</evidence>
<dbReference type="Gene3D" id="3.40.50.2000">
    <property type="entry name" value="Glycogen Phosphorylase B"/>
    <property type="match status" value="1"/>
</dbReference>
<evidence type="ECO:0000256" key="1">
    <source>
        <dbReference type="ARBA" id="ARBA00022679"/>
    </source>
</evidence>
<reference evidence="5" key="1">
    <citation type="submission" date="2021-01" db="EMBL/GenBank/DDBJ databases">
        <authorList>
            <person name="Corre E."/>
            <person name="Pelletier E."/>
            <person name="Niang G."/>
            <person name="Scheremetjew M."/>
            <person name="Finn R."/>
            <person name="Kale V."/>
            <person name="Holt S."/>
            <person name="Cochrane G."/>
            <person name="Meng A."/>
            <person name="Brown T."/>
            <person name="Cohen L."/>
        </authorList>
    </citation>
    <scope>NUCLEOTIDE SEQUENCE</scope>
    <source>
        <strain evidence="5">CCMP 769</strain>
    </source>
</reference>
<dbReference type="PANTHER" id="PTHR45918:SF1">
    <property type="entry name" value="ALPHA-1,3_1,6-MANNOSYLTRANSFERASE ALG2"/>
    <property type="match status" value="1"/>
</dbReference>
<protein>
    <submittedName>
        <fullName evidence="5">Uncharacterized protein</fullName>
    </submittedName>
</protein>
<organism evidence="5">
    <name type="scientific">Rhodosorus marinus</name>
    <dbReference type="NCBI Taxonomy" id="101924"/>
    <lineage>
        <taxon>Eukaryota</taxon>
        <taxon>Rhodophyta</taxon>
        <taxon>Stylonematophyceae</taxon>
        <taxon>Stylonematales</taxon>
        <taxon>Stylonemataceae</taxon>
        <taxon>Rhodosorus</taxon>
    </lineage>
</organism>
<proteinExistence type="predicted"/>
<dbReference type="AlphaFoldDB" id="A0A7S2ZQQ2"/>
<dbReference type="PANTHER" id="PTHR45918">
    <property type="entry name" value="ALPHA-1,3/1,6-MANNOSYLTRANSFERASE ALG2"/>
    <property type="match status" value="1"/>
</dbReference>
<dbReference type="EMBL" id="HBHW01017321">
    <property type="protein sequence ID" value="CAE0045488.1"/>
    <property type="molecule type" value="Transcribed_RNA"/>
</dbReference>
<evidence type="ECO:0000313" key="5">
    <source>
        <dbReference type="EMBL" id="CAE0045488.1"/>
    </source>
</evidence>
<name>A0A7S2ZQQ2_9RHOD</name>
<dbReference type="EMBL" id="HBHW01017320">
    <property type="protein sequence ID" value="CAE0045487.1"/>
    <property type="molecule type" value="Transcribed_RNA"/>
</dbReference>
<dbReference type="SUPFAM" id="SSF53756">
    <property type="entry name" value="UDP-Glycosyltransferase/glycogen phosphorylase"/>
    <property type="match status" value="1"/>
</dbReference>
<accession>A0A7S2ZQQ2</accession>
<keyword evidence="1" id="KW-0808">Transferase</keyword>
<dbReference type="InterPro" id="IPR027054">
    <property type="entry name" value="ALG2"/>
</dbReference>
<dbReference type="GO" id="GO:0004378">
    <property type="term" value="F:GDP-Man:Man(1)GlcNAc(2)-PP-Dol alpha-1,3-mannosyltransferase activity"/>
    <property type="evidence" value="ECO:0007669"/>
    <property type="project" value="InterPro"/>
</dbReference>
<evidence type="ECO:0000313" key="2">
    <source>
        <dbReference type="EMBL" id="CAE0045484.1"/>
    </source>
</evidence>
<sequence length="149" mass="16563">MCGRLIPSIYCHSQQVVLVNSRFTASMFEEAFKSLRSVPMVVHPSVQLAENDDDYADDFQPDELIVLSLNRYERKKNVEIAIDALGKTKGLIPTATFAKVKLVIAGGWDARLAENREYELELQELASSLYGKGTKALNLSNTPSCISTH</sequence>